<dbReference type="GO" id="GO:0050897">
    <property type="term" value="F:cobalt ion binding"/>
    <property type="evidence" value="ECO:0007669"/>
    <property type="project" value="TreeGrafter"/>
</dbReference>
<dbReference type="GO" id="GO:0005886">
    <property type="term" value="C:plasma membrane"/>
    <property type="evidence" value="ECO:0007669"/>
    <property type="project" value="UniProtKB-SubCell"/>
</dbReference>
<dbReference type="AlphaFoldDB" id="A0A7H0HFG3"/>
<organism evidence="13 14">
    <name type="scientific">Paenacidovorax monticola</name>
    <dbReference type="NCBI Taxonomy" id="1926868"/>
    <lineage>
        <taxon>Bacteria</taxon>
        <taxon>Pseudomonadati</taxon>
        <taxon>Pseudomonadota</taxon>
        <taxon>Betaproteobacteria</taxon>
        <taxon>Burkholderiales</taxon>
        <taxon>Comamonadaceae</taxon>
        <taxon>Paenacidovorax</taxon>
    </lineage>
</organism>
<evidence type="ECO:0000256" key="3">
    <source>
        <dbReference type="ARBA" id="ARBA00022448"/>
    </source>
</evidence>
<evidence type="ECO:0000256" key="4">
    <source>
        <dbReference type="ARBA" id="ARBA00022475"/>
    </source>
</evidence>
<dbReference type="InterPro" id="IPR045863">
    <property type="entry name" value="CorA_TM1_TM2"/>
</dbReference>
<evidence type="ECO:0000256" key="6">
    <source>
        <dbReference type="ARBA" id="ARBA00022692"/>
    </source>
</evidence>
<keyword evidence="6 12" id="KW-0812">Transmembrane</keyword>
<keyword evidence="8 12" id="KW-1133">Transmembrane helix</keyword>
<evidence type="ECO:0000256" key="9">
    <source>
        <dbReference type="ARBA" id="ARBA00023065"/>
    </source>
</evidence>
<dbReference type="Pfam" id="PF01544">
    <property type="entry name" value="CorA"/>
    <property type="match status" value="1"/>
</dbReference>
<keyword evidence="5" id="KW-0997">Cell inner membrane</keyword>
<evidence type="ECO:0000256" key="1">
    <source>
        <dbReference type="ARBA" id="ARBA00004651"/>
    </source>
</evidence>
<dbReference type="Gene3D" id="3.30.460.20">
    <property type="entry name" value="CorA soluble domain-like"/>
    <property type="match status" value="1"/>
</dbReference>
<keyword evidence="11" id="KW-0175">Coiled coil</keyword>
<evidence type="ECO:0000256" key="8">
    <source>
        <dbReference type="ARBA" id="ARBA00022989"/>
    </source>
</evidence>
<evidence type="ECO:0000313" key="14">
    <source>
        <dbReference type="Proteomes" id="UP000516057"/>
    </source>
</evidence>
<evidence type="ECO:0000256" key="12">
    <source>
        <dbReference type="SAM" id="Phobius"/>
    </source>
</evidence>
<protein>
    <submittedName>
        <fullName evidence="13">Transporter</fullName>
    </submittedName>
</protein>
<sequence>MTSTDAHGLNYGGDAAGLICGYLLSDAAPVQPIDSAQAADWLLAHAGDGGAAARSPFLWLHFNLSHAQAARWIERHAGLPGTFFEALTDGSHSTRIERDDDTLIAVLNDVHFDFAFEPLDVATLWIGVAPHLVITARTQPLRSVDALRTAVRDGRSPHSSAALLEQLMRTQADGLVDIVRGVTQRIDRIEDELLAGRLDHKRARLGVLRRLLVRLQRLLAPEPAALFRLLQRPPAWMSEDDAQELRDASEEFSVVLRDMQGLQERIKLLQEEVAASVQEANSRSLFVLTVVTVLALPINILAGLFGMNVGGIPLAENAHGFWIVVALVAAFTLASAWVALRARKEP</sequence>
<dbReference type="GO" id="GO:0015095">
    <property type="term" value="F:magnesium ion transmembrane transporter activity"/>
    <property type="evidence" value="ECO:0007669"/>
    <property type="project" value="TreeGrafter"/>
</dbReference>
<dbReference type="KEGG" id="amon:H9L24_21075"/>
<name>A0A7H0HFG3_9BURK</name>
<evidence type="ECO:0000313" key="13">
    <source>
        <dbReference type="EMBL" id="QNP59279.1"/>
    </source>
</evidence>
<comment type="subcellular location">
    <subcellularLocation>
        <location evidence="1">Cell membrane</location>
        <topology evidence="1">Multi-pass membrane protein</topology>
    </subcellularLocation>
</comment>
<dbReference type="InterPro" id="IPR045861">
    <property type="entry name" value="CorA_cytoplasmic_dom"/>
</dbReference>
<dbReference type="Gene3D" id="1.20.58.340">
    <property type="entry name" value="Magnesium transport protein CorA, transmembrane region"/>
    <property type="match status" value="2"/>
</dbReference>
<evidence type="ECO:0000256" key="7">
    <source>
        <dbReference type="ARBA" id="ARBA00022833"/>
    </source>
</evidence>
<gene>
    <name evidence="13" type="ORF">H9L24_21075</name>
</gene>
<dbReference type="SUPFAM" id="SSF143865">
    <property type="entry name" value="CorA soluble domain-like"/>
    <property type="match status" value="1"/>
</dbReference>
<dbReference type="InterPro" id="IPR002523">
    <property type="entry name" value="MgTranspt_CorA/ZnTranspt_ZntB"/>
</dbReference>
<evidence type="ECO:0000256" key="11">
    <source>
        <dbReference type="SAM" id="Coils"/>
    </source>
</evidence>
<feature type="transmembrane region" description="Helical" evidence="12">
    <location>
        <begin position="319"/>
        <end position="340"/>
    </location>
</feature>
<proteinExistence type="inferred from homology"/>
<keyword evidence="3" id="KW-0813">Transport</keyword>
<evidence type="ECO:0000256" key="2">
    <source>
        <dbReference type="ARBA" id="ARBA00009765"/>
    </source>
</evidence>
<dbReference type="CDD" id="cd12834">
    <property type="entry name" value="ZntB_u1"/>
    <property type="match status" value="1"/>
</dbReference>
<evidence type="ECO:0000256" key="10">
    <source>
        <dbReference type="ARBA" id="ARBA00023136"/>
    </source>
</evidence>
<dbReference type="GO" id="GO:0015087">
    <property type="term" value="F:cobalt ion transmembrane transporter activity"/>
    <property type="evidence" value="ECO:0007669"/>
    <property type="project" value="TreeGrafter"/>
</dbReference>
<feature type="transmembrane region" description="Helical" evidence="12">
    <location>
        <begin position="285"/>
        <end position="307"/>
    </location>
</feature>
<dbReference type="PANTHER" id="PTHR46494">
    <property type="entry name" value="CORA FAMILY METAL ION TRANSPORTER (EUROFUNG)"/>
    <property type="match status" value="1"/>
</dbReference>
<accession>A0A7H0HFG3</accession>
<dbReference type="PANTHER" id="PTHR46494:SF3">
    <property type="entry name" value="ZINC TRANSPORT PROTEIN ZNTB"/>
    <property type="match status" value="1"/>
</dbReference>
<keyword evidence="4" id="KW-1003">Cell membrane</keyword>
<keyword evidence="14" id="KW-1185">Reference proteome</keyword>
<dbReference type="Proteomes" id="UP000516057">
    <property type="component" value="Chromosome"/>
</dbReference>
<evidence type="ECO:0000256" key="5">
    <source>
        <dbReference type="ARBA" id="ARBA00022519"/>
    </source>
</evidence>
<keyword evidence="10 12" id="KW-0472">Membrane</keyword>
<feature type="coiled-coil region" evidence="11">
    <location>
        <begin position="252"/>
        <end position="279"/>
    </location>
</feature>
<keyword evidence="7" id="KW-0862">Zinc</keyword>
<keyword evidence="9" id="KW-0406">Ion transport</keyword>
<dbReference type="SUPFAM" id="SSF144083">
    <property type="entry name" value="Magnesium transport protein CorA, transmembrane region"/>
    <property type="match status" value="1"/>
</dbReference>
<comment type="similarity">
    <text evidence="2">Belongs to the CorA metal ion transporter (MIT) (TC 1.A.35) family.</text>
</comment>
<dbReference type="EMBL" id="CP060790">
    <property type="protein sequence ID" value="QNP59279.1"/>
    <property type="molecule type" value="Genomic_DNA"/>
</dbReference>
<dbReference type="RefSeq" id="WP_187736263.1">
    <property type="nucleotide sequence ID" value="NZ_CP060790.1"/>
</dbReference>
<dbReference type="GO" id="GO:0000287">
    <property type="term" value="F:magnesium ion binding"/>
    <property type="evidence" value="ECO:0007669"/>
    <property type="project" value="TreeGrafter"/>
</dbReference>
<reference evidence="13 14" key="1">
    <citation type="submission" date="2020-08" db="EMBL/GenBank/DDBJ databases">
        <title>Genome sequence of Acidovorax monticola KACC 19171T.</title>
        <authorList>
            <person name="Hyun D.-W."/>
            <person name="Bae J.-W."/>
        </authorList>
    </citation>
    <scope>NUCLEOTIDE SEQUENCE [LARGE SCALE GENOMIC DNA]</scope>
    <source>
        <strain evidence="13 14">KACC 19171</strain>
    </source>
</reference>